<dbReference type="Proteomes" id="UP000027980">
    <property type="component" value="Chromosome"/>
</dbReference>
<dbReference type="OrthoDB" id="9893903at2"/>
<evidence type="ECO:0000313" key="3">
    <source>
        <dbReference type="Proteomes" id="UP000027980"/>
    </source>
</evidence>
<evidence type="ECO:0000256" key="1">
    <source>
        <dbReference type="SAM" id="Phobius"/>
    </source>
</evidence>
<dbReference type="HOGENOM" id="CLU_2959304_0_0_9"/>
<dbReference type="KEGG" id="tap:GZ22_12000"/>
<protein>
    <submittedName>
        <fullName evidence="2">Uncharacterized protein</fullName>
    </submittedName>
</protein>
<keyword evidence="1" id="KW-0472">Membrane</keyword>
<sequence length="59" mass="6670">MWIKLGIIAFIIAILQLFTLQVVEQFIFISKSLYLYPFSIAVFGGFCFVMLYILKGGGS</sequence>
<dbReference type="RefSeq" id="WP_038562674.1">
    <property type="nucleotide sequence ID" value="NZ_CP008876.1"/>
</dbReference>
<accession>A0A075LS36</accession>
<organism evidence="2 3">
    <name type="scientific">Terribacillus saccharophilus</name>
    <dbReference type="NCBI Taxonomy" id="361277"/>
    <lineage>
        <taxon>Bacteria</taxon>
        <taxon>Bacillati</taxon>
        <taxon>Bacillota</taxon>
        <taxon>Bacilli</taxon>
        <taxon>Bacillales</taxon>
        <taxon>Bacillaceae</taxon>
        <taxon>Terribacillus</taxon>
    </lineage>
</organism>
<dbReference type="EMBL" id="CP008876">
    <property type="protein sequence ID" value="AIF67293.1"/>
    <property type="molecule type" value="Genomic_DNA"/>
</dbReference>
<proteinExistence type="predicted"/>
<dbReference type="AlphaFoldDB" id="A0A075LS36"/>
<reference evidence="2 3" key="1">
    <citation type="submission" date="2014-07" db="EMBL/GenBank/DDBJ databases">
        <title>Complete genome sequence of a moderately halophilic bacterium Terribacillus aidingensis MP602, isolated from Cryptomeria fortunei in Tianmu mountain in China.</title>
        <authorList>
            <person name="Wang Y."/>
            <person name="Lu P."/>
            <person name="Zhang L."/>
        </authorList>
    </citation>
    <scope>NUCLEOTIDE SEQUENCE [LARGE SCALE GENOMIC DNA]</scope>
    <source>
        <strain evidence="2 3">MP602</strain>
    </source>
</reference>
<keyword evidence="1" id="KW-0812">Transmembrane</keyword>
<name>A0A075LS36_9BACI</name>
<gene>
    <name evidence="2" type="ORF">GZ22_12000</name>
</gene>
<dbReference type="GeneID" id="34220067"/>
<keyword evidence="1" id="KW-1133">Transmembrane helix</keyword>
<feature type="transmembrane region" description="Helical" evidence="1">
    <location>
        <begin position="35"/>
        <end position="54"/>
    </location>
</feature>
<evidence type="ECO:0000313" key="2">
    <source>
        <dbReference type="EMBL" id="AIF67293.1"/>
    </source>
</evidence>